<protein>
    <submittedName>
        <fullName evidence="2">Uncharacterized protein</fullName>
    </submittedName>
</protein>
<dbReference type="EMBL" id="FWXY01000014">
    <property type="protein sequence ID" value="SMC89954.1"/>
    <property type="molecule type" value="Genomic_DNA"/>
</dbReference>
<gene>
    <name evidence="2" type="ORF">SAMN02746065_11451</name>
</gene>
<feature type="transmembrane region" description="Helical" evidence="1">
    <location>
        <begin position="12"/>
        <end position="35"/>
    </location>
</feature>
<dbReference type="Proteomes" id="UP000192418">
    <property type="component" value="Unassembled WGS sequence"/>
</dbReference>
<keyword evidence="1" id="KW-1133">Transmembrane helix</keyword>
<keyword evidence="3" id="KW-1185">Reference proteome</keyword>
<keyword evidence="1" id="KW-0472">Membrane</keyword>
<keyword evidence="1" id="KW-0812">Transmembrane</keyword>
<accession>A0A1W2CYL0</accession>
<evidence type="ECO:0000313" key="3">
    <source>
        <dbReference type="Proteomes" id="UP000192418"/>
    </source>
</evidence>
<evidence type="ECO:0000313" key="2">
    <source>
        <dbReference type="EMBL" id="SMC89954.1"/>
    </source>
</evidence>
<reference evidence="2 3" key="1">
    <citation type="submission" date="2017-04" db="EMBL/GenBank/DDBJ databases">
        <authorList>
            <person name="Afonso C.L."/>
            <person name="Miller P.J."/>
            <person name="Scott M.A."/>
            <person name="Spackman E."/>
            <person name="Goraichik I."/>
            <person name="Dimitrov K.M."/>
            <person name="Suarez D.L."/>
            <person name="Swayne D.E."/>
        </authorList>
    </citation>
    <scope>NUCLEOTIDE SEQUENCE [LARGE SCALE GENOMIC DNA]</scope>
    <source>
        <strain evidence="2 3">DSM 3385</strain>
    </source>
</reference>
<dbReference type="AlphaFoldDB" id="A0A1W2CYL0"/>
<organism evidence="2 3">
    <name type="scientific">Desulfocicer vacuolatum DSM 3385</name>
    <dbReference type="NCBI Taxonomy" id="1121400"/>
    <lineage>
        <taxon>Bacteria</taxon>
        <taxon>Pseudomonadati</taxon>
        <taxon>Thermodesulfobacteriota</taxon>
        <taxon>Desulfobacteria</taxon>
        <taxon>Desulfobacterales</taxon>
        <taxon>Desulfobacteraceae</taxon>
        <taxon>Desulfocicer</taxon>
    </lineage>
</organism>
<sequence length="68" mass="7690">MRNPVSFMGYPFLRVVSGYPMVVFFLQCPPVAVLYEILRKSKAYFNLCCGQTGSKYGLPVAVIWMSAF</sequence>
<proteinExistence type="predicted"/>
<name>A0A1W2CYL0_9BACT</name>
<evidence type="ECO:0000256" key="1">
    <source>
        <dbReference type="SAM" id="Phobius"/>
    </source>
</evidence>